<name>A0A927RD90_9ACTN</name>
<gene>
    <name evidence="1" type="ORF">HEB94_007607</name>
</gene>
<evidence type="ECO:0000313" key="1">
    <source>
        <dbReference type="EMBL" id="MBE1610759.1"/>
    </source>
</evidence>
<protein>
    <submittedName>
        <fullName evidence="1">Glucokinase</fullName>
        <ecNumber evidence="1">2.7.1.2</ecNumber>
    </submittedName>
</protein>
<sequence length="209" mass="21933">MPTRTTATGGVSALDSTAVNDARTTILVNGLPAAGKSTLAPPLARTLGLPLLSKDIIKETHADLLGPLAPDGRSQRDWNRALGAAASETMWALLAHAPLGAVLESSWRSDVRPLVAEGLARAGVEHVAEVWCEVPAGVARARDHARHQGRHGIHGALMTDAEWTRMVETAEPLGLGPVCRVDTTAAVDVEALAAWCRAAANGTLPPYRQ</sequence>
<dbReference type="InterPro" id="IPR027417">
    <property type="entry name" value="P-loop_NTPase"/>
</dbReference>
<proteinExistence type="predicted"/>
<dbReference type="GO" id="GO:0004340">
    <property type="term" value="F:glucokinase activity"/>
    <property type="evidence" value="ECO:0007669"/>
    <property type="project" value="UniProtKB-EC"/>
</dbReference>
<dbReference type="EMBL" id="JADBEM010000001">
    <property type="protein sequence ID" value="MBE1610759.1"/>
    <property type="molecule type" value="Genomic_DNA"/>
</dbReference>
<evidence type="ECO:0000313" key="2">
    <source>
        <dbReference type="Proteomes" id="UP000638648"/>
    </source>
</evidence>
<keyword evidence="2" id="KW-1185">Reference proteome</keyword>
<comment type="caution">
    <text evidence="1">The sequence shown here is derived from an EMBL/GenBank/DDBJ whole genome shotgun (WGS) entry which is preliminary data.</text>
</comment>
<keyword evidence="1" id="KW-0808">Transferase</keyword>
<dbReference type="RefSeq" id="WP_202896750.1">
    <property type="nucleotide sequence ID" value="NZ_BAABJL010000095.1"/>
</dbReference>
<dbReference type="Pfam" id="PF13671">
    <property type="entry name" value="AAA_33"/>
    <property type="match status" value="1"/>
</dbReference>
<reference evidence="1" key="1">
    <citation type="submission" date="2020-10" db="EMBL/GenBank/DDBJ databases">
        <title>Sequencing the genomes of 1000 actinobacteria strains.</title>
        <authorList>
            <person name="Klenk H.-P."/>
        </authorList>
    </citation>
    <scope>NUCLEOTIDE SEQUENCE</scope>
    <source>
        <strain evidence="1">DSM 45354</strain>
    </source>
</reference>
<dbReference type="Gene3D" id="3.40.50.300">
    <property type="entry name" value="P-loop containing nucleotide triphosphate hydrolases"/>
    <property type="match status" value="1"/>
</dbReference>
<dbReference type="AlphaFoldDB" id="A0A927RD90"/>
<accession>A0A927RD90</accession>
<dbReference type="Proteomes" id="UP000638648">
    <property type="component" value="Unassembled WGS sequence"/>
</dbReference>
<dbReference type="EC" id="2.7.1.2" evidence="1"/>
<dbReference type="SUPFAM" id="SSF52540">
    <property type="entry name" value="P-loop containing nucleoside triphosphate hydrolases"/>
    <property type="match status" value="1"/>
</dbReference>
<organism evidence="1 2">
    <name type="scientific">Actinopolymorpha pittospori</name>
    <dbReference type="NCBI Taxonomy" id="648752"/>
    <lineage>
        <taxon>Bacteria</taxon>
        <taxon>Bacillati</taxon>
        <taxon>Actinomycetota</taxon>
        <taxon>Actinomycetes</taxon>
        <taxon>Propionibacteriales</taxon>
        <taxon>Actinopolymorphaceae</taxon>
        <taxon>Actinopolymorpha</taxon>
    </lineage>
</organism>